<dbReference type="PANTHER" id="PTHR33164">
    <property type="entry name" value="TRANSCRIPTIONAL REGULATOR, MARR FAMILY"/>
    <property type="match status" value="1"/>
</dbReference>
<dbReference type="PROSITE" id="PS50995">
    <property type="entry name" value="HTH_MARR_2"/>
    <property type="match status" value="1"/>
</dbReference>
<dbReference type="Proteomes" id="UP000017126">
    <property type="component" value="Unassembled WGS sequence"/>
</dbReference>
<dbReference type="InterPro" id="IPR036388">
    <property type="entry name" value="WH-like_DNA-bd_sf"/>
</dbReference>
<dbReference type="GO" id="GO:0006950">
    <property type="term" value="P:response to stress"/>
    <property type="evidence" value="ECO:0007669"/>
    <property type="project" value="TreeGrafter"/>
</dbReference>
<dbReference type="SMART" id="SM00347">
    <property type="entry name" value="HTH_MARR"/>
    <property type="match status" value="1"/>
</dbReference>
<dbReference type="AlphaFoldDB" id="A0AAV3L0L6"/>
<accession>A0AAV3L0L6</accession>
<sequence>MEYEKMGKNLQWKKNLLFAGVFIQENLLHSIFDRYNEMSCKQWLLMSVLKAFDTPPDLSTVAKAMGCSRQNVKQLARPLEQEGYIRLEKSEEDARSLCISYTEKGKQFSKENTAKGRFVHEAVFSEFTEDEIDIYYSLSIKMMNGIKHLEEAFQKQKEEV</sequence>
<organism evidence="2 3">
    <name type="scientific">Enterococcus faecium 10/96A</name>
    <dbReference type="NCBI Taxonomy" id="1391465"/>
    <lineage>
        <taxon>Bacteria</taxon>
        <taxon>Bacillati</taxon>
        <taxon>Bacillota</taxon>
        <taxon>Bacilli</taxon>
        <taxon>Lactobacillales</taxon>
        <taxon>Enterococcaceae</taxon>
        <taxon>Enterococcus</taxon>
    </lineage>
</organism>
<dbReference type="EMBL" id="AXOL01000069">
    <property type="protein sequence ID" value="ERT48548.1"/>
    <property type="molecule type" value="Genomic_DNA"/>
</dbReference>
<dbReference type="InterPro" id="IPR000835">
    <property type="entry name" value="HTH_MarR-typ"/>
</dbReference>
<dbReference type="InterPro" id="IPR036390">
    <property type="entry name" value="WH_DNA-bd_sf"/>
</dbReference>
<dbReference type="SUPFAM" id="SSF46785">
    <property type="entry name" value="Winged helix' DNA-binding domain"/>
    <property type="match status" value="1"/>
</dbReference>
<evidence type="ECO:0000259" key="1">
    <source>
        <dbReference type="PROSITE" id="PS50995"/>
    </source>
</evidence>
<name>A0AAV3L0L6_ENTFC</name>
<dbReference type="GO" id="GO:0003700">
    <property type="term" value="F:DNA-binding transcription factor activity"/>
    <property type="evidence" value="ECO:0007669"/>
    <property type="project" value="InterPro"/>
</dbReference>
<dbReference type="InterPro" id="IPR039422">
    <property type="entry name" value="MarR/SlyA-like"/>
</dbReference>
<gene>
    <name evidence="2" type="ORF">O991_02580</name>
</gene>
<dbReference type="PRINTS" id="PR00598">
    <property type="entry name" value="HTHMARR"/>
</dbReference>
<dbReference type="RefSeq" id="WP_023043155.1">
    <property type="nucleotide sequence ID" value="NZ_KI518290.1"/>
</dbReference>
<evidence type="ECO:0000313" key="2">
    <source>
        <dbReference type="EMBL" id="ERT48548.1"/>
    </source>
</evidence>
<evidence type="ECO:0000313" key="3">
    <source>
        <dbReference type="Proteomes" id="UP000017126"/>
    </source>
</evidence>
<reference evidence="2 3" key="1">
    <citation type="submission" date="2013-09" db="EMBL/GenBank/DDBJ databases">
        <title>The Genome Sequence of Enterococcus faecium 10/96A.</title>
        <authorList>
            <consortium name="The Broad Institute Genome Sequencing Platform"/>
            <consortium name="The Broad Institute Genome Sequencing Center for Infectious Disease"/>
            <person name="Earl A.M."/>
            <person name="Gilmore M.S."/>
            <person name="Lebreton F."/>
            <person name="Courvalin P."/>
            <person name="Walker B."/>
            <person name="Young S.K."/>
            <person name="Zeng Q."/>
            <person name="Gargeya S."/>
            <person name="Fitzgerald M."/>
            <person name="Haas B."/>
            <person name="Abouelleil A."/>
            <person name="Alvarado L."/>
            <person name="Arachchi H.M."/>
            <person name="Berlin A.M."/>
            <person name="Chapman S.B."/>
            <person name="Dewar J."/>
            <person name="Goldberg J."/>
            <person name="Griggs A."/>
            <person name="Gujja S."/>
            <person name="Hansen M."/>
            <person name="Howarth C."/>
            <person name="Imamovic A."/>
            <person name="Larimer J."/>
            <person name="McCowan C."/>
            <person name="Murphy C."/>
            <person name="Neiman D."/>
            <person name="Pearson M."/>
            <person name="Priest M."/>
            <person name="Roberts A."/>
            <person name="Saif S."/>
            <person name="Shea T."/>
            <person name="Sisk P."/>
            <person name="Sykes S."/>
            <person name="Wortman J."/>
            <person name="Nusbaum C."/>
            <person name="Birren B."/>
        </authorList>
    </citation>
    <scope>NUCLEOTIDE SEQUENCE [LARGE SCALE GENOMIC DNA]</scope>
    <source>
        <strain evidence="2 3">10/96A</strain>
    </source>
</reference>
<protein>
    <recommendedName>
        <fullName evidence="1">HTH marR-type domain-containing protein</fullName>
    </recommendedName>
</protein>
<proteinExistence type="predicted"/>
<feature type="domain" description="HTH marR-type" evidence="1">
    <location>
        <begin position="1"/>
        <end position="144"/>
    </location>
</feature>
<comment type="caution">
    <text evidence="2">The sequence shown here is derived from an EMBL/GenBank/DDBJ whole genome shotgun (WGS) entry which is preliminary data.</text>
</comment>
<dbReference type="PANTHER" id="PTHR33164:SF58">
    <property type="entry name" value="DNA-BINDING TRANSCRIPTIONAL REPRESSOR SCOC"/>
    <property type="match status" value="1"/>
</dbReference>
<dbReference type="Gene3D" id="1.10.10.10">
    <property type="entry name" value="Winged helix-like DNA-binding domain superfamily/Winged helix DNA-binding domain"/>
    <property type="match status" value="1"/>
</dbReference>